<feature type="transmembrane region" description="Helical" evidence="1">
    <location>
        <begin position="179"/>
        <end position="199"/>
    </location>
</feature>
<protein>
    <submittedName>
        <fullName evidence="2">Uncharacterized protein</fullName>
    </submittedName>
</protein>
<dbReference type="OrthoDB" id="7275411at2"/>
<feature type="transmembrane region" description="Helical" evidence="1">
    <location>
        <begin position="114"/>
        <end position="132"/>
    </location>
</feature>
<feature type="transmembrane region" description="Helical" evidence="1">
    <location>
        <begin position="90"/>
        <end position="108"/>
    </location>
</feature>
<keyword evidence="1" id="KW-0812">Transmembrane</keyword>
<feature type="transmembrane region" description="Helical" evidence="1">
    <location>
        <begin position="211"/>
        <end position="229"/>
    </location>
</feature>
<feature type="transmembrane region" description="Helical" evidence="1">
    <location>
        <begin position="152"/>
        <end position="173"/>
    </location>
</feature>
<feature type="transmembrane region" description="Helical" evidence="1">
    <location>
        <begin position="59"/>
        <end position="78"/>
    </location>
</feature>
<dbReference type="EMBL" id="FNBW01000001">
    <property type="protein sequence ID" value="SDF08955.1"/>
    <property type="molecule type" value="Genomic_DNA"/>
</dbReference>
<keyword evidence="1" id="KW-1133">Transmembrane helix</keyword>
<feature type="transmembrane region" description="Helical" evidence="1">
    <location>
        <begin position="235"/>
        <end position="257"/>
    </location>
</feature>
<evidence type="ECO:0000256" key="1">
    <source>
        <dbReference type="SAM" id="Phobius"/>
    </source>
</evidence>
<keyword evidence="3" id="KW-1185">Reference proteome</keyword>
<dbReference type="RefSeq" id="WP_093147528.1">
    <property type="nucleotide sequence ID" value="NZ_FNBW01000001.1"/>
</dbReference>
<feature type="transmembrane region" description="Helical" evidence="1">
    <location>
        <begin position="32"/>
        <end position="53"/>
    </location>
</feature>
<feature type="transmembrane region" description="Helical" evidence="1">
    <location>
        <begin position="6"/>
        <end position="25"/>
    </location>
</feature>
<proteinExistence type="predicted"/>
<keyword evidence="1" id="KW-0472">Membrane</keyword>
<evidence type="ECO:0000313" key="3">
    <source>
        <dbReference type="Proteomes" id="UP000198615"/>
    </source>
</evidence>
<dbReference type="Proteomes" id="UP000198615">
    <property type="component" value="Unassembled WGS sequence"/>
</dbReference>
<reference evidence="2 3" key="1">
    <citation type="submission" date="2016-10" db="EMBL/GenBank/DDBJ databases">
        <authorList>
            <person name="Varghese N."/>
            <person name="Submissions S."/>
        </authorList>
    </citation>
    <scope>NUCLEOTIDE SEQUENCE [LARGE SCALE GENOMIC DNA]</scope>
    <source>
        <strain evidence="2 3">DSM 18839</strain>
    </source>
</reference>
<sequence length="262" mass="27483">MTLVLFSILWKTLATASVIIAAGRLARRLGPLLTSVLITMPFNAGPGFFFVALDQKRQFIAEGALMAFGVTGIILIYCTAWVHAARRFNFVVTSLLGICAWLAGVLALDSLTPSLLVASCSVALGALGALVLRRRGIPKPVAPPSAAGWRFAIVRGLAAGIVVATVATASPWLGAHWSGILLAFPTTLLASTWMLWGHYGRDFTAATMNAAQPSLVVYASFCLALHLLAGPMAGVAAVLTAFALSGVVAGLYAAVLMRFSRR</sequence>
<gene>
    <name evidence="2" type="ORF">SAMN05660686_00201</name>
</gene>
<dbReference type="AlphaFoldDB" id="A0A8G2F178"/>
<name>A0A8G2F178_9PROT</name>
<organism evidence="2 3">
    <name type="scientific">Thalassobaculum litoreum DSM 18839</name>
    <dbReference type="NCBI Taxonomy" id="1123362"/>
    <lineage>
        <taxon>Bacteria</taxon>
        <taxon>Pseudomonadati</taxon>
        <taxon>Pseudomonadota</taxon>
        <taxon>Alphaproteobacteria</taxon>
        <taxon>Rhodospirillales</taxon>
        <taxon>Thalassobaculaceae</taxon>
        <taxon>Thalassobaculum</taxon>
    </lineage>
</organism>
<accession>A0A8G2F178</accession>
<evidence type="ECO:0000313" key="2">
    <source>
        <dbReference type="EMBL" id="SDF08955.1"/>
    </source>
</evidence>
<comment type="caution">
    <text evidence="2">The sequence shown here is derived from an EMBL/GenBank/DDBJ whole genome shotgun (WGS) entry which is preliminary data.</text>
</comment>